<evidence type="ECO:0000256" key="6">
    <source>
        <dbReference type="ARBA" id="ARBA00023063"/>
    </source>
</evidence>
<dbReference type="Pfam" id="PF00355">
    <property type="entry name" value="Rieske"/>
    <property type="match status" value="1"/>
</dbReference>
<dbReference type="KEGG" id="pzu:PHZ_c0970"/>
<reference evidence="9 10" key="1">
    <citation type="journal article" date="2008" name="BMC Genomics">
        <title>Complete genome of Phenylobacterium zucineum - a novel facultative intracellular bacterium isolated from human erythroleukemia cell line K562.</title>
        <authorList>
            <person name="Luo Y."/>
            <person name="Xu X."/>
            <person name="Ding Z."/>
            <person name="Liu Z."/>
            <person name="Zhang B."/>
            <person name="Yan Z."/>
            <person name="Sun J."/>
            <person name="Hu S."/>
            <person name="Hu X."/>
        </authorList>
    </citation>
    <scope>NUCLEOTIDE SEQUENCE [LARGE SCALE GENOMIC DNA]</scope>
    <source>
        <strain evidence="9 10">HLK1</strain>
    </source>
</reference>
<dbReference type="Gene3D" id="2.102.10.10">
    <property type="entry name" value="Rieske [2Fe-2S] iron-sulphur domain"/>
    <property type="match status" value="1"/>
</dbReference>
<evidence type="ECO:0000256" key="1">
    <source>
        <dbReference type="ARBA" id="ARBA00022714"/>
    </source>
</evidence>
<dbReference type="GO" id="GO:0042128">
    <property type="term" value="P:nitrate assimilation"/>
    <property type="evidence" value="ECO:0007669"/>
    <property type="project" value="UniProtKB-KW"/>
</dbReference>
<evidence type="ECO:0000256" key="7">
    <source>
        <dbReference type="SAM" id="MobiDB-lite"/>
    </source>
</evidence>
<evidence type="ECO:0000313" key="9">
    <source>
        <dbReference type="EMBL" id="ACG77384.1"/>
    </source>
</evidence>
<dbReference type="PANTHER" id="PTHR21496">
    <property type="entry name" value="FERREDOXIN-RELATED"/>
    <property type="match status" value="1"/>
</dbReference>
<dbReference type="eggNOG" id="COG2146">
    <property type="taxonomic scope" value="Bacteria"/>
</dbReference>
<dbReference type="SUPFAM" id="SSF50022">
    <property type="entry name" value="ISP domain"/>
    <property type="match status" value="1"/>
</dbReference>
<dbReference type="AlphaFoldDB" id="B4RHC4"/>
<keyword evidence="1" id="KW-0001">2Fe-2S</keyword>
<dbReference type="InterPro" id="IPR012748">
    <property type="entry name" value="Rieske-like_NirD"/>
</dbReference>
<dbReference type="InterPro" id="IPR017941">
    <property type="entry name" value="Rieske_2Fe-2S"/>
</dbReference>
<dbReference type="HOGENOM" id="CLU_055690_5_1_5"/>
<dbReference type="CDD" id="cd03530">
    <property type="entry name" value="Rieske_NirD_small_Bacillus"/>
    <property type="match status" value="1"/>
</dbReference>
<dbReference type="STRING" id="450851.PHZ_c0970"/>
<dbReference type="GO" id="GO:0046872">
    <property type="term" value="F:metal ion binding"/>
    <property type="evidence" value="ECO:0007669"/>
    <property type="project" value="UniProtKB-KW"/>
</dbReference>
<evidence type="ECO:0000256" key="4">
    <source>
        <dbReference type="ARBA" id="ARBA00023004"/>
    </source>
</evidence>
<organism evidence="9 10">
    <name type="scientific">Phenylobacterium zucineum (strain HLK1)</name>
    <dbReference type="NCBI Taxonomy" id="450851"/>
    <lineage>
        <taxon>Bacteria</taxon>
        <taxon>Pseudomonadati</taxon>
        <taxon>Pseudomonadota</taxon>
        <taxon>Alphaproteobacteria</taxon>
        <taxon>Caulobacterales</taxon>
        <taxon>Caulobacteraceae</taxon>
        <taxon>Phenylobacterium</taxon>
    </lineage>
</organism>
<dbReference type="PROSITE" id="PS51296">
    <property type="entry name" value="RIESKE"/>
    <property type="match status" value="1"/>
</dbReference>
<evidence type="ECO:0000256" key="5">
    <source>
        <dbReference type="ARBA" id="ARBA00023014"/>
    </source>
</evidence>
<sequence length="137" mass="14533">MGRAGRRPRRRRVQPAHPPPGVRPRMNALVKDPTVWTDVGAVTDIPARGARRVPTPDGDIAVFRTGDGRIFALKDACPHKGGPLSQGIVHGHAVACPLHNWSIDLATGEPLGADRGKGCAPVARVRVEGGRVLVGRV</sequence>
<keyword evidence="5" id="KW-0411">Iron-sulfur</keyword>
<keyword evidence="3" id="KW-0560">Oxidoreductase</keyword>
<name>B4RHC4_PHEZH</name>
<evidence type="ECO:0000313" key="10">
    <source>
        <dbReference type="Proteomes" id="UP000001868"/>
    </source>
</evidence>
<gene>
    <name evidence="9" type="ordered locus">PHZ_c0970</name>
</gene>
<evidence type="ECO:0000256" key="2">
    <source>
        <dbReference type="ARBA" id="ARBA00022723"/>
    </source>
</evidence>
<keyword evidence="6" id="KW-0534">Nitrate assimilation</keyword>
<dbReference type="EMBL" id="CP000747">
    <property type="protein sequence ID" value="ACG77384.1"/>
    <property type="molecule type" value="Genomic_DNA"/>
</dbReference>
<dbReference type="GO" id="GO:0008942">
    <property type="term" value="F:nitrite reductase [NAD(P)H] activity"/>
    <property type="evidence" value="ECO:0007669"/>
    <property type="project" value="InterPro"/>
</dbReference>
<feature type="domain" description="Rieske" evidence="8">
    <location>
        <begin position="37"/>
        <end position="134"/>
    </location>
</feature>
<keyword evidence="10" id="KW-1185">Reference proteome</keyword>
<evidence type="ECO:0000259" key="8">
    <source>
        <dbReference type="PROSITE" id="PS51296"/>
    </source>
</evidence>
<dbReference type="InterPro" id="IPR036922">
    <property type="entry name" value="Rieske_2Fe-2S_sf"/>
</dbReference>
<protein>
    <submittedName>
        <fullName evidence="9">Nitrite reductase [NAD(P)H], small subunit</fullName>
    </submittedName>
</protein>
<dbReference type="NCBIfam" id="TIGR02378">
    <property type="entry name" value="nirD_assim_sml"/>
    <property type="match status" value="1"/>
</dbReference>
<accession>B4RHC4</accession>
<dbReference type="PANTHER" id="PTHR21496:SF23">
    <property type="entry name" value="3-PHENYLPROPIONATE_CINNAMIC ACID DIOXYGENASE FERREDOXIN SUBUNIT"/>
    <property type="match status" value="1"/>
</dbReference>
<feature type="compositionally biased region" description="Basic residues" evidence="7">
    <location>
        <begin position="1"/>
        <end position="14"/>
    </location>
</feature>
<dbReference type="Proteomes" id="UP000001868">
    <property type="component" value="Chromosome"/>
</dbReference>
<proteinExistence type="predicted"/>
<keyword evidence="4" id="KW-0408">Iron</keyword>
<evidence type="ECO:0000256" key="3">
    <source>
        <dbReference type="ARBA" id="ARBA00023002"/>
    </source>
</evidence>
<keyword evidence="2" id="KW-0479">Metal-binding</keyword>
<feature type="region of interest" description="Disordered" evidence="7">
    <location>
        <begin position="1"/>
        <end position="27"/>
    </location>
</feature>
<dbReference type="GO" id="GO:0051537">
    <property type="term" value="F:2 iron, 2 sulfur cluster binding"/>
    <property type="evidence" value="ECO:0007669"/>
    <property type="project" value="UniProtKB-KW"/>
</dbReference>